<organism evidence="1 2">
    <name type="scientific">Rubroshorea leprosula</name>
    <dbReference type="NCBI Taxonomy" id="152421"/>
    <lineage>
        <taxon>Eukaryota</taxon>
        <taxon>Viridiplantae</taxon>
        <taxon>Streptophyta</taxon>
        <taxon>Embryophyta</taxon>
        <taxon>Tracheophyta</taxon>
        <taxon>Spermatophyta</taxon>
        <taxon>Magnoliopsida</taxon>
        <taxon>eudicotyledons</taxon>
        <taxon>Gunneridae</taxon>
        <taxon>Pentapetalae</taxon>
        <taxon>rosids</taxon>
        <taxon>malvids</taxon>
        <taxon>Malvales</taxon>
        <taxon>Dipterocarpaceae</taxon>
        <taxon>Rubroshorea</taxon>
    </lineage>
</organism>
<comment type="caution">
    <text evidence="1">The sequence shown here is derived from an EMBL/GenBank/DDBJ whole genome shotgun (WGS) entry which is preliminary data.</text>
</comment>
<accession>A0AAV5INK8</accession>
<protein>
    <submittedName>
        <fullName evidence="1">Uncharacterized protein</fullName>
    </submittedName>
</protein>
<reference evidence="1 2" key="1">
    <citation type="journal article" date="2021" name="Commun. Biol.">
        <title>The genome of Shorea leprosula (Dipterocarpaceae) highlights the ecological relevance of drought in aseasonal tropical rainforests.</title>
        <authorList>
            <person name="Ng K.K.S."/>
            <person name="Kobayashi M.J."/>
            <person name="Fawcett J.A."/>
            <person name="Hatakeyama M."/>
            <person name="Paape T."/>
            <person name="Ng C.H."/>
            <person name="Ang C.C."/>
            <person name="Tnah L.H."/>
            <person name="Lee C.T."/>
            <person name="Nishiyama T."/>
            <person name="Sese J."/>
            <person name="O'Brien M.J."/>
            <person name="Copetti D."/>
            <person name="Mohd Noor M.I."/>
            <person name="Ong R.C."/>
            <person name="Putra M."/>
            <person name="Sireger I.Z."/>
            <person name="Indrioko S."/>
            <person name="Kosugi Y."/>
            <person name="Izuno A."/>
            <person name="Isagi Y."/>
            <person name="Lee S.L."/>
            <person name="Shimizu K.K."/>
        </authorList>
    </citation>
    <scope>NUCLEOTIDE SEQUENCE [LARGE SCALE GENOMIC DNA]</scope>
    <source>
        <strain evidence="1">214</strain>
    </source>
</reference>
<evidence type="ECO:0000313" key="2">
    <source>
        <dbReference type="Proteomes" id="UP001054252"/>
    </source>
</evidence>
<gene>
    <name evidence="1" type="ORF">SLEP1_g12343</name>
</gene>
<dbReference type="Proteomes" id="UP001054252">
    <property type="component" value="Unassembled WGS sequence"/>
</dbReference>
<name>A0AAV5INK8_9ROSI</name>
<dbReference type="AlphaFoldDB" id="A0AAV5INK8"/>
<dbReference type="EMBL" id="BPVZ01000014">
    <property type="protein sequence ID" value="GKU99497.1"/>
    <property type="molecule type" value="Genomic_DNA"/>
</dbReference>
<evidence type="ECO:0000313" key="1">
    <source>
        <dbReference type="EMBL" id="GKU99497.1"/>
    </source>
</evidence>
<keyword evidence="2" id="KW-1185">Reference proteome</keyword>
<proteinExistence type="predicted"/>
<sequence>MAPNYIFDMLKSLPFIYKFLHVGFALRSSILCEHTLPSDRAISDRAYFANIALPSDPTLFTGGAGRAAAAAPPSSTELHLQQPSFVPSSRASCPATQLCLQQPNSVSSSLAPHICPSLHFSGFDGTLEGFT</sequence>